<feature type="domain" description="Integrase zinc-binding" evidence="1">
    <location>
        <begin position="53"/>
        <end position="111"/>
    </location>
</feature>
<evidence type="ECO:0000259" key="1">
    <source>
        <dbReference type="Pfam" id="PF17921"/>
    </source>
</evidence>
<feature type="non-terminal residue" evidence="2">
    <location>
        <position position="149"/>
    </location>
</feature>
<gene>
    <name evidence="2" type="ORF">OXX778_LOCUS17311</name>
</gene>
<dbReference type="PANTHER" id="PTHR47266">
    <property type="entry name" value="ENDONUCLEASE-RELATED"/>
    <property type="match status" value="1"/>
</dbReference>
<proteinExistence type="predicted"/>
<keyword evidence="3" id="KW-1185">Reference proteome</keyword>
<dbReference type="Pfam" id="PF17921">
    <property type="entry name" value="Integrase_H2C2"/>
    <property type="match status" value="1"/>
</dbReference>
<organism evidence="2 3">
    <name type="scientific">Brachionus calyciflorus</name>
    <dbReference type="NCBI Taxonomy" id="104777"/>
    <lineage>
        <taxon>Eukaryota</taxon>
        <taxon>Metazoa</taxon>
        <taxon>Spiralia</taxon>
        <taxon>Gnathifera</taxon>
        <taxon>Rotifera</taxon>
        <taxon>Eurotatoria</taxon>
        <taxon>Monogononta</taxon>
        <taxon>Pseudotrocha</taxon>
        <taxon>Ploima</taxon>
        <taxon>Brachionidae</taxon>
        <taxon>Brachionus</taxon>
    </lineage>
</organism>
<sequence>MNSTNESIPNVPSSNTWRKALMNNFESLVIQNNSLYLQKYFSNNDKLVYQFVVPKSKTKVVFNKLHTSIFGGHLGFEKTFKKIEERFFWPYMNSEIKEWVKSCDICQRLKISNKIVKAPLTPILPTRPLQIVTVDLTGSLPKTKNSNLL</sequence>
<protein>
    <recommendedName>
        <fullName evidence="1">Integrase zinc-binding domain-containing protein</fullName>
    </recommendedName>
</protein>
<evidence type="ECO:0000313" key="2">
    <source>
        <dbReference type="EMBL" id="CAF1019611.1"/>
    </source>
</evidence>
<dbReference type="Proteomes" id="UP000663879">
    <property type="component" value="Unassembled WGS sequence"/>
</dbReference>
<dbReference type="OrthoDB" id="115183at2759"/>
<accession>A0A814I4U7</accession>
<dbReference type="InterPro" id="IPR052160">
    <property type="entry name" value="Gypsy_RT_Integrase-like"/>
</dbReference>
<dbReference type="FunFam" id="1.10.340.70:FF:000001">
    <property type="entry name" value="Retrovirus-related Pol polyprotein from transposon gypsy-like Protein"/>
    <property type="match status" value="1"/>
</dbReference>
<dbReference type="Gene3D" id="1.10.340.70">
    <property type="match status" value="1"/>
</dbReference>
<dbReference type="AlphaFoldDB" id="A0A814I4U7"/>
<dbReference type="InterPro" id="IPR041588">
    <property type="entry name" value="Integrase_H2C2"/>
</dbReference>
<name>A0A814I4U7_9BILA</name>
<comment type="caution">
    <text evidence="2">The sequence shown here is derived from an EMBL/GenBank/DDBJ whole genome shotgun (WGS) entry which is preliminary data.</text>
</comment>
<evidence type="ECO:0000313" key="3">
    <source>
        <dbReference type="Proteomes" id="UP000663879"/>
    </source>
</evidence>
<reference evidence="2" key="1">
    <citation type="submission" date="2021-02" db="EMBL/GenBank/DDBJ databases">
        <authorList>
            <person name="Nowell W R."/>
        </authorList>
    </citation>
    <scope>NUCLEOTIDE SEQUENCE</scope>
    <source>
        <strain evidence="2">Ploen Becks lab</strain>
    </source>
</reference>
<dbReference type="EMBL" id="CAJNOC010004382">
    <property type="protein sequence ID" value="CAF1019611.1"/>
    <property type="molecule type" value="Genomic_DNA"/>
</dbReference>